<dbReference type="EMBL" id="SJPG01000001">
    <property type="protein sequence ID" value="TWT60534.1"/>
    <property type="molecule type" value="Genomic_DNA"/>
</dbReference>
<evidence type="ECO:0000256" key="1">
    <source>
        <dbReference type="SAM" id="SignalP"/>
    </source>
</evidence>
<evidence type="ECO:0008006" key="4">
    <source>
        <dbReference type="Google" id="ProtNLM"/>
    </source>
</evidence>
<dbReference type="PROSITE" id="PS51257">
    <property type="entry name" value="PROKAR_LIPOPROTEIN"/>
    <property type="match status" value="1"/>
</dbReference>
<gene>
    <name evidence="2" type="ORF">Pan54_12480</name>
</gene>
<protein>
    <recommendedName>
        <fullName evidence="4">Lipoprotein</fullName>
    </recommendedName>
</protein>
<keyword evidence="3" id="KW-1185">Reference proteome</keyword>
<evidence type="ECO:0000313" key="3">
    <source>
        <dbReference type="Proteomes" id="UP000316095"/>
    </source>
</evidence>
<feature type="signal peptide" evidence="1">
    <location>
        <begin position="1"/>
        <end position="20"/>
    </location>
</feature>
<proteinExistence type="predicted"/>
<organism evidence="2 3">
    <name type="scientific">Rubinisphaera italica</name>
    <dbReference type="NCBI Taxonomy" id="2527969"/>
    <lineage>
        <taxon>Bacteria</taxon>
        <taxon>Pseudomonadati</taxon>
        <taxon>Planctomycetota</taxon>
        <taxon>Planctomycetia</taxon>
        <taxon>Planctomycetales</taxon>
        <taxon>Planctomycetaceae</taxon>
        <taxon>Rubinisphaera</taxon>
    </lineage>
</organism>
<keyword evidence="1" id="KW-0732">Signal</keyword>
<dbReference type="RefSeq" id="WP_146502643.1">
    <property type="nucleotide sequence ID" value="NZ_SJPG01000001.1"/>
</dbReference>
<name>A0A5C5XCP3_9PLAN</name>
<reference evidence="2 3" key="1">
    <citation type="submission" date="2019-02" db="EMBL/GenBank/DDBJ databases">
        <title>Deep-cultivation of Planctomycetes and their phenomic and genomic characterization uncovers novel biology.</title>
        <authorList>
            <person name="Wiegand S."/>
            <person name="Jogler M."/>
            <person name="Boedeker C."/>
            <person name="Pinto D."/>
            <person name="Vollmers J."/>
            <person name="Rivas-Marin E."/>
            <person name="Kohn T."/>
            <person name="Peeters S.H."/>
            <person name="Heuer A."/>
            <person name="Rast P."/>
            <person name="Oberbeckmann S."/>
            <person name="Bunk B."/>
            <person name="Jeske O."/>
            <person name="Meyerdierks A."/>
            <person name="Storesund J.E."/>
            <person name="Kallscheuer N."/>
            <person name="Luecker S."/>
            <person name="Lage O.M."/>
            <person name="Pohl T."/>
            <person name="Merkel B.J."/>
            <person name="Hornburger P."/>
            <person name="Mueller R.-W."/>
            <person name="Bruemmer F."/>
            <person name="Labrenz M."/>
            <person name="Spormann A.M."/>
            <person name="Op Den Camp H."/>
            <person name="Overmann J."/>
            <person name="Amann R."/>
            <person name="Jetten M.S.M."/>
            <person name="Mascher T."/>
            <person name="Medema M.H."/>
            <person name="Devos D.P."/>
            <person name="Kaster A.-K."/>
            <person name="Ovreas L."/>
            <person name="Rohde M."/>
            <person name="Galperin M.Y."/>
            <person name="Jogler C."/>
        </authorList>
    </citation>
    <scope>NUCLEOTIDE SEQUENCE [LARGE SCALE GENOMIC DNA]</scope>
    <source>
        <strain evidence="2 3">Pan54</strain>
    </source>
</reference>
<comment type="caution">
    <text evidence="2">The sequence shown here is derived from an EMBL/GenBank/DDBJ whole genome shotgun (WGS) entry which is preliminary data.</text>
</comment>
<feature type="chain" id="PRO_5023073449" description="Lipoprotein" evidence="1">
    <location>
        <begin position="21"/>
        <end position="112"/>
    </location>
</feature>
<accession>A0A5C5XCP3</accession>
<evidence type="ECO:0000313" key="2">
    <source>
        <dbReference type="EMBL" id="TWT60534.1"/>
    </source>
</evidence>
<dbReference type="Proteomes" id="UP000316095">
    <property type="component" value="Unassembled WGS sequence"/>
</dbReference>
<dbReference type="AlphaFoldDB" id="A0A5C5XCP3"/>
<sequence length="112" mass="11505" precursor="true">MKKYSTFLFALIVCSSFSIGCGESGPAPDLAGKSVGDLNAADTKAELKARLQEIADTGTAGSAVVGLKESIESLKSTDGAVADELLSLYNQLESATDKSKIKSLASSMAAKL</sequence>